<dbReference type="InterPro" id="IPR004843">
    <property type="entry name" value="Calcineurin-like_PHP"/>
</dbReference>
<gene>
    <name evidence="2" type="ORF">CRT60_17940</name>
</gene>
<evidence type="ECO:0000259" key="1">
    <source>
        <dbReference type="Pfam" id="PF00149"/>
    </source>
</evidence>
<dbReference type="Pfam" id="PF00149">
    <property type="entry name" value="Metallophos"/>
    <property type="match status" value="1"/>
</dbReference>
<dbReference type="InterPro" id="IPR029052">
    <property type="entry name" value="Metallo-depent_PP-like"/>
</dbReference>
<comment type="caution">
    <text evidence="2">The sequence shown here is derived from an EMBL/GenBank/DDBJ whole genome shotgun (WGS) entry which is preliminary data.</text>
</comment>
<dbReference type="SUPFAM" id="SSF56300">
    <property type="entry name" value="Metallo-dependent phosphatases"/>
    <property type="match status" value="1"/>
</dbReference>
<dbReference type="Gene3D" id="3.60.21.10">
    <property type="match status" value="1"/>
</dbReference>
<protein>
    <submittedName>
        <fullName evidence="2">Metallophosphoesterase</fullName>
    </submittedName>
</protein>
<dbReference type="CDD" id="cd00144">
    <property type="entry name" value="MPP_PPP_family"/>
    <property type="match status" value="1"/>
</dbReference>
<evidence type="ECO:0000313" key="3">
    <source>
        <dbReference type="Proteomes" id="UP000225379"/>
    </source>
</evidence>
<evidence type="ECO:0000313" key="2">
    <source>
        <dbReference type="EMBL" id="PGH55989.1"/>
    </source>
</evidence>
<name>A0A2B8BE46_9PROT</name>
<accession>A0A2B8BE46</accession>
<organism evidence="2 3">
    <name type="scientific">Azospirillum palustre</name>
    <dbReference type="NCBI Taxonomy" id="2044885"/>
    <lineage>
        <taxon>Bacteria</taxon>
        <taxon>Pseudomonadati</taxon>
        <taxon>Pseudomonadota</taxon>
        <taxon>Alphaproteobacteria</taxon>
        <taxon>Rhodospirillales</taxon>
        <taxon>Azospirillaceae</taxon>
        <taxon>Azospirillum</taxon>
    </lineage>
</organism>
<reference evidence="3" key="1">
    <citation type="submission" date="2017-10" db="EMBL/GenBank/DDBJ databases">
        <authorList>
            <person name="Kravchenko I.K."/>
            <person name="Grouzdev D.S."/>
        </authorList>
    </citation>
    <scope>NUCLEOTIDE SEQUENCE [LARGE SCALE GENOMIC DNA]</scope>
    <source>
        <strain evidence="3">B2</strain>
    </source>
</reference>
<dbReference type="AlphaFoldDB" id="A0A2B8BE46"/>
<dbReference type="Proteomes" id="UP000225379">
    <property type="component" value="Unassembled WGS sequence"/>
</dbReference>
<dbReference type="GO" id="GO:0110154">
    <property type="term" value="P:RNA decapping"/>
    <property type="evidence" value="ECO:0007669"/>
    <property type="project" value="TreeGrafter"/>
</dbReference>
<dbReference type="GO" id="GO:0016791">
    <property type="term" value="F:phosphatase activity"/>
    <property type="evidence" value="ECO:0007669"/>
    <property type="project" value="TreeGrafter"/>
</dbReference>
<dbReference type="PANTHER" id="PTHR42850:SF4">
    <property type="entry name" value="ZINC-DEPENDENT ENDOPOLYPHOSPHATASE"/>
    <property type="match status" value="1"/>
</dbReference>
<proteinExistence type="predicted"/>
<dbReference type="InterPro" id="IPR050126">
    <property type="entry name" value="Ap4A_hydrolase"/>
</dbReference>
<feature type="domain" description="Calcineurin-like phosphoesterase" evidence="1">
    <location>
        <begin position="23"/>
        <end position="123"/>
    </location>
</feature>
<dbReference type="OrthoDB" id="9807890at2"/>
<sequence>MGNAHDGDDVRAEPSRVPDDVLVYAIGDVHGCLGQLDGLLDRVRADADRQPDGMQRSLIFLGDYIDRGPDSAGVIERLVSLSMPGFSLRFLIGNHEQAMLEFLRDPVSGQDWLQFGGVATLASYGVTALHNLDDPTHLALLRDDLCRCLPPSHRVFLENLAPLAIVGDYAFVHAGIRPGLPLADQNQNDLCRIREPFLGFVGPHEKRIVHGHSISPFPEARHNRIGIDTGAYAGGPLTSVVLHGTTIRFIQARADGSRSGPSDAGPNR</sequence>
<keyword evidence="3" id="KW-1185">Reference proteome</keyword>
<dbReference type="GO" id="GO:0005737">
    <property type="term" value="C:cytoplasm"/>
    <property type="evidence" value="ECO:0007669"/>
    <property type="project" value="TreeGrafter"/>
</dbReference>
<dbReference type="GO" id="GO:0008803">
    <property type="term" value="F:bis(5'-nucleosyl)-tetraphosphatase (symmetrical) activity"/>
    <property type="evidence" value="ECO:0007669"/>
    <property type="project" value="TreeGrafter"/>
</dbReference>
<dbReference type="EMBL" id="PDKW01000042">
    <property type="protein sequence ID" value="PGH55989.1"/>
    <property type="molecule type" value="Genomic_DNA"/>
</dbReference>
<dbReference type="PANTHER" id="PTHR42850">
    <property type="entry name" value="METALLOPHOSPHOESTERASE"/>
    <property type="match status" value="1"/>
</dbReference>